<keyword evidence="2" id="KW-1003">Cell membrane</keyword>
<dbReference type="PANTHER" id="PTHR30086">
    <property type="entry name" value="ARGININE EXPORTER PROTEIN ARGO"/>
    <property type="match status" value="1"/>
</dbReference>
<organism evidence="7 8">
    <name type="scientific">Amycolatopsis sacchari</name>
    <dbReference type="NCBI Taxonomy" id="115433"/>
    <lineage>
        <taxon>Bacteria</taxon>
        <taxon>Bacillati</taxon>
        <taxon>Actinomycetota</taxon>
        <taxon>Actinomycetes</taxon>
        <taxon>Pseudonocardiales</taxon>
        <taxon>Pseudonocardiaceae</taxon>
        <taxon>Amycolatopsis</taxon>
    </lineage>
</organism>
<evidence type="ECO:0000256" key="4">
    <source>
        <dbReference type="ARBA" id="ARBA00022989"/>
    </source>
</evidence>
<keyword evidence="4 6" id="KW-1133">Transmembrane helix</keyword>
<evidence type="ECO:0000313" key="7">
    <source>
        <dbReference type="EMBL" id="SFK90989.1"/>
    </source>
</evidence>
<keyword evidence="8" id="KW-1185">Reference proteome</keyword>
<feature type="transmembrane region" description="Helical" evidence="6">
    <location>
        <begin position="71"/>
        <end position="90"/>
    </location>
</feature>
<dbReference type="GO" id="GO:0005886">
    <property type="term" value="C:plasma membrane"/>
    <property type="evidence" value="ECO:0007669"/>
    <property type="project" value="UniProtKB-SubCell"/>
</dbReference>
<keyword evidence="5 6" id="KW-0472">Membrane</keyword>
<evidence type="ECO:0000256" key="3">
    <source>
        <dbReference type="ARBA" id="ARBA00022692"/>
    </source>
</evidence>
<sequence length="198" mass="20831">MPDFVAFVPAAFLIALVPGPATFMLVKQSALGSRRNSLATIAGIEAGVLVWGVAAAFGITTLLAASELAYTGLRIAGALYLVYLGIRLLVSRGGPEPEVRPGSGFRSGLLVNVTNPKAGIFALSFLPQFVSTADAGPLPLLALVAVWILTDTVWYTSLALLLTRVGRWLRSRRVRRALERSCGGAFVAFGLAMAVESA</sequence>
<gene>
    <name evidence="7" type="ORF">SAMN05421835_14420</name>
</gene>
<keyword evidence="3 6" id="KW-0812">Transmembrane</keyword>
<dbReference type="Pfam" id="PF01810">
    <property type="entry name" value="LysE"/>
    <property type="match status" value="1"/>
</dbReference>
<evidence type="ECO:0000256" key="1">
    <source>
        <dbReference type="ARBA" id="ARBA00004651"/>
    </source>
</evidence>
<dbReference type="AlphaFoldDB" id="A0A1I4DDI1"/>
<comment type="subcellular location">
    <subcellularLocation>
        <location evidence="1">Cell membrane</location>
        <topology evidence="1">Multi-pass membrane protein</topology>
    </subcellularLocation>
</comment>
<feature type="transmembrane region" description="Helical" evidence="6">
    <location>
        <begin position="110"/>
        <end position="130"/>
    </location>
</feature>
<feature type="transmembrane region" description="Helical" evidence="6">
    <location>
        <begin position="38"/>
        <end position="65"/>
    </location>
</feature>
<evidence type="ECO:0000256" key="2">
    <source>
        <dbReference type="ARBA" id="ARBA00022475"/>
    </source>
</evidence>
<name>A0A1I4DDI1_9PSEU</name>
<dbReference type="InterPro" id="IPR001123">
    <property type="entry name" value="LeuE-type"/>
</dbReference>
<protein>
    <submittedName>
        <fullName evidence="7">Threonine/homoserine/homoserine lactone efflux protein</fullName>
    </submittedName>
</protein>
<dbReference type="STRING" id="115433.SAMN05421835_14420"/>
<dbReference type="EMBL" id="FORP01000044">
    <property type="protein sequence ID" value="SFK90989.1"/>
    <property type="molecule type" value="Genomic_DNA"/>
</dbReference>
<evidence type="ECO:0000256" key="6">
    <source>
        <dbReference type="SAM" id="Phobius"/>
    </source>
</evidence>
<evidence type="ECO:0000313" key="8">
    <source>
        <dbReference type="Proteomes" id="UP000199025"/>
    </source>
</evidence>
<feature type="transmembrane region" description="Helical" evidence="6">
    <location>
        <begin position="6"/>
        <end position="26"/>
    </location>
</feature>
<dbReference type="PANTHER" id="PTHR30086:SF20">
    <property type="entry name" value="ARGININE EXPORTER PROTEIN ARGO-RELATED"/>
    <property type="match status" value="1"/>
</dbReference>
<accession>A0A1I4DDI1</accession>
<proteinExistence type="predicted"/>
<evidence type="ECO:0000256" key="5">
    <source>
        <dbReference type="ARBA" id="ARBA00023136"/>
    </source>
</evidence>
<feature type="transmembrane region" description="Helical" evidence="6">
    <location>
        <begin position="142"/>
        <end position="165"/>
    </location>
</feature>
<dbReference type="GO" id="GO:0015171">
    <property type="term" value="F:amino acid transmembrane transporter activity"/>
    <property type="evidence" value="ECO:0007669"/>
    <property type="project" value="TreeGrafter"/>
</dbReference>
<dbReference type="PIRSF" id="PIRSF006324">
    <property type="entry name" value="LeuE"/>
    <property type="match status" value="1"/>
</dbReference>
<dbReference type="Proteomes" id="UP000199025">
    <property type="component" value="Unassembled WGS sequence"/>
</dbReference>
<dbReference type="RefSeq" id="WP_091516999.1">
    <property type="nucleotide sequence ID" value="NZ_FORP01000044.1"/>
</dbReference>
<reference evidence="7 8" key="1">
    <citation type="submission" date="2016-10" db="EMBL/GenBank/DDBJ databases">
        <authorList>
            <person name="de Groot N.N."/>
        </authorList>
    </citation>
    <scope>NUCLEOTIDE SEQUENCE [LARGE SCALE GENOMIC DNA]</scope>
    <source>
        <strain evidence="7 8">DSM 44468</strain>
    </source>
</reference>
<dbReference type="OrthoDB" id="3175972at2"/>